<keyword evidence="4 12" id="KW-0349">Heme</keyword>
<keyword evidence="7 13" id="KW-1133">Transmembrane helix</keyword>
<dbReference type="InterPro" id="IPR050665">
    <property type="entry name" value="Cytochrome_P450_Monooxygen"/>
</dbReference>
<dbReference type="InterPro" id="IPR017972">
    <property type="entry name" value="Cyt_P450_CS"/>
</dbReference>
<gene>
    <name evidence="14" type="ORF">V6N11_064830</name>
</gene>
<dbReference type="Gene3D" id="1.10.630.10">
    <property type="entry name" value="Cytochrome P450"/>
    <property type="match status" value="1"/>
</dbReference>
<evidence type="ECO:0000256" key="11">
    <source>
        <dbReference type="ARBA" id="ARBA00023136"/>
    </source>
</evidence>
<keyword evidence="6 12" id="KW-0479">Metal-binding</keyword>
<dbReference type="PRINTS" id="PR00385">
    <property type="entry name" value="P450"/>
</dbReference>
<reference evidence="14 15" key="1">
    <citation type="journal article" date="2024" name="G3 (Bethesda)">
        <title>Genome assembly of Hibiscus sabdariffa L. provides insights into metabolisms of medicinal natural products.</title>
        <authorList>
            <person name="Kim T."/>
        </authorList>
    </citation>
    <scope>NUCLEOTIDE SEQUENCE [LARGE SCALE GENOMIC DNA]</scope>
    <source>
        <strain evidence="14">TK-2024</strain>
        <tissue evidence="14">Old leaves</tissue>
    </source>
</reference>
<organism evidence="14 15">
    <name type="scientific">Hibiscus sabdariffa</name>
    <name type="common">roselle</name>
    <dbReference type="NCBI Taxonomy" id="183260"/>
    <lineage>
        <taxon>Eukaryota</taxon>
        <taxon>Viridiplantae</taxon>
        <taxon>Streptophyta</taxon>
        <taxon>Embryophyta</taxon>
        <taxon>Tracheophyta</taxon>
        <taxon>Spermatophyta</taxon>
        <taxon>Magnoliopsida</taxon>
        <taxon>eudicotyledons</taxon>
        <taxon>Gunneridae</taxon>
        <taxon>Pentapetalae</taxon>
        <taxon>rosids</taxon>
        <taxon>malvids</taxon>
        <taxon>Malvales</taxon>
        <taxon>Malvaceae</taxon>
        <taxon>Malvoideae</taxon>
        <taxon>Hibiscus</taxon>
    </lineage>
</organism>
<proteinExistence type="inferred from homology"/>
<evidence type="ECO:0000256" key="8">
    <source>
        <dbReference type="ARBA" id="ARBA00023002"/>
    </source>
</evidence>
<evidence type="ECO:0000313" key="15">
    <source>
        <dbReference type="Proteomes" id="UP001396334"/>
    </source>
</evidence>
<protein>
    <recommendedName>
        <fullName evidence="16">Cytochrome P450</fullName>
    </recommendedName>
</protein>
<dbReference type="PRINTS" id="PR00463">
    <property type="entry name" value="EP450I"/>
</dbReference>
<evidence type="ECO:0000256" key="12">
    <source>
        <dbReference type="RuleBase" id="RU000461"/>
    </source>
</evidence>
<comment type="similarity">
    <text evidence="3 12">Belongs to the cytochrome P450 family.</text>
</comment>
<name>A0ABR2SIU6_9ROSI</name>
<evidence type="ECO:0000256" key="13">
    <source>
        <dbReference type="SAM" id="Phobius"/>
    </source>
</evidence>
<evidence type="ECO:0000313" key="14">
    <source>
        <dbReference type="EMBL" id="KAK9024924.1"/>
    </source>
</evidence>
<feature type="transmembrane region" description="Helical" evidence="13">
    <location>
        <begin position="6"/>
        <end position="28"/>
    </location>
</feature>
<evidence type="ECO:0008006" key="16">
    <source>
        <dbReference type="Google" id="ProtNLM"/>
    </source>
</evidence>
<comment type="cofactor">
    <cofactor evidence="1">
        <name>heme</name>
        <dbReference type="ChEBI" id="CHEBI:30413"/>
    </cofactor>
</comment>
<evidence type="ECO:0000256" key="10">
    <source>
        <dbReference type="ARBA" id="ARBA00023033"/>
    </source>
</evidence>
<keyword evidence="11 13" id="KW-0472">Membrane</keyword>
<evidence type="ECO:0000256" key="2">
    <source>
        <dbReference type="ARBA" id="ARBA00004167"/>
    </source>
</evidence>
<evidence type="ECO:0000256" key="4">
    <source>
        <dbReference type="ARBA" id="ARBA00022617"/>
    </source>
</evidence>
<evidence type="ECO:0000256" key="6">
    <source>
        <dbReference type="ARBA" id="ARBA00022723"/>
    </source>
</evidence>
<evidence type="ECO:0000256" key="9">
    <source>
        <dbReference type="ARBA" id="ARBA00023004"/>
    </source>
</evidence>
<dbReference type="SUPFAM" id="SSF48264">
    <property type="entry name" value="Cytochrome P450"/>
    <property type="match status" value="1"/>
</dbReference>
<evidence type="ECO:0000256" key="3">
    <source>
        <dbReference type="ARBA" id="ARBA00010617"/>
    </source>
</evidence>
<dbReference type="Pfam" id="PF00067">
    <property type="entry name" value="p450"/>
    <property type="match status" value="1"/>
</dbReference>
<accession>A0ABR2SIU6</accession>
<dbReference type="Proteomes" id="UP001396334">
    <property type="component" value="Unassembled WGS sequence"/>
</dbReference>
<evidence type="ECO:0000256" key="1">
    <source>
        <dbReference type="ARBA" id="ARBA00001971"/>
    </source>
</evidence>
<comment type="caution">
    <text evidence="14">The sequence shown here is derived from an EMBL/GenBank/DDBJ whole genome shotgun (WGS) entry which is preliminary data.</text>
</comment>
<dbReference type="InterPro" id="IPR002401">
    <property type="entry name" value="Cyt_P450_E_grp-I"/>
</dbReference>
<evidence type="ECO:0000256" key="5">
    <source>
        <dbReference type="ARBA" id="ARBA00022692"/>
    </source>
</evidence>
<dbReference type="PROSITE" id="PS00086">
    <property type="entry name" value="CYTOCHROME_P450"/>
    <property type="match status" value="1"/>
</dbReference>
<dbReference type="EMBL" id="JBBPBN010000014">
    <property type="protein sequence ID" value="KAK9024924.1"/>
    <property type="molecule type" value="Genomic_DNA"/>
</dbReference>
<comment type="subcellular location">
    <subcellularLocation>
        <location evidence="2">Membrane</location>
        <topology evidence="2">Single-pass membrane protein</topology>
    </subcellularLocation>
</comment>
<keyword evidence="5 13" id="KW-0812">Transmembrane</keyword>
<sequence>MEEWEFWSLSVGVVGAVCFLVHHVYNSMWFRSERLRRKLCVQGIKGPSPSFMYGNLPEMQKIQAKALSSAADIIAHDFTSSLFPYFVQWRKEFGPVYTYSTGTRQHLYVNQAELVKEMNQCISLGLGKPSYITKRLAPMLGGGILRSNGLIWAQQRKIIAPEFFMDKVKVMVGLMVESMQPVVRQWEDSIEVQGGVTADIRVDEDLRGFTADVIARACFGSSFSKGKQIFSKLRKLQTLISGQSFLFGVPGYGLLPIKKQNEIYGLEKEIESLIWETVKERESKCKEACSLEKDLLHLILEGALNDQSLGKDASKRFIVDNCKNIYFAGHESTAVAASWCLMLLALHPEWQSRVRAEVAQVCGDNLPDADSVSRLKTVTMVIQEALRLYPPAAFVSREALEEIQLGNLTIPKGICLWTLIPTLHRDTEIWGSDANEFKPERFIDGVSKACKYPQAYVPFGVGPRLCLGRNLAMVQLKIVLTLIISKFTFSLSPKYRHSPAYRMIVEPGNGVLVIGISLEGYVDHSTMEHDGEVGHGEVQATTKGLASTVGFLLVRSVLVVVRVVDDVKVDGTLFENCPRGVLLKYVKEITSISCSFAIPQNPMLAKWSRPSDPDSLTAISKLKSGVDDCSLLWLYIADAKSVTRAFFSCQFSFTPRSGNEVTHCLARLGQESAVDLY</sequence>
<dbReference type="PANTHER" id="PTHR24282:SF139">
    <property type="entry name" value="CYTOCHROME P450 714A1-LIKE ISOFORM X1"/>
    <property type="match status" value="1"/>
</dbReference>
<keyword evidence="10 12" id="KW-0503">Monooxygenase</keyword>
<keyword evidence="8 12" id="KW-0560">Oxidoreductase</keyword>
<keyword evidence="15" id="KW-1185">Reference proteome</keyword>
<dbReference type="PANTHER" id="PTHR24282">
    <property type="entry name" value="CYTOCHROME P450 FAMILY MEMBER"/>
    <property type="match status" value="1"/>
</dbReference>
<dbReference type="InterPro" id="IPR001128">
    <property type="entry name" value="Cyt_P450"/>
</dbReference>
<evidence type="ECO:0000256" key="7">
    <source>
        <dbReference type="ARBA" id="ARBA00022989"/>
    </source>
</evidence>
<keyword evidence="9 12" id="KW-0408">Iron</keyword>
<dbReference type="InterPro" id="IPR036396">
    <property type="entry name" value="Cyt_P450_sf"/>
</dbReference>